<keyword evidence="2" id="KW-1185">Reference proteome</keyword>
<protein>
    <submittedName>
        <fullName evidence="1">Uncharacterized protein</fullName>
    </submittedName>
</protein>
<gene>
    <name evidence="1" type="ordered locus">RB1443</name>
</gene>
<proteinExistence type="predicted"/>
<accession>Q7UXB5</accession>
<sequence length="55" mass="6076">MGRCAKRRHVIHKLAFATSGTGAINRFDRTIYFGGLRCLPATDCELPADSVDNDH</sequence>
<dbReference type="STRING" id="243090.RB1443"/>
<dbReference type="EnsemblBacteria" id="CAD72093">
    <property type="protein sequence ID" value="CAD72093"/>
    <property type="gene ID" value="RB1443"/>
</dbReference>
<dbReference type="HOGENOM" id="CLU_3029358_0_0_0"/>
<dbReference type="EMBL" id="BX294135">
    <property type="protein sequence ID" value="CAD72093.1"/>
    <property type="molecule type" value="Genomic_DNA"/>
</dbReference>
<dbReference type="KEGG" id="rba:RB1443"/>
<evidence type="ECO:0000313" key="1">
    <source>
        <dbReference type="EMBL" id="CAD72093.1"/>
    </source>
</evidence>
<evidence type="ECO:0000313" key="2">
    <source>
        <dbReference type="Proteomes" id="UP000001025"/>
    </source>
</evidence>
<dbReference type="Proteomes" id="UP000001025">
    <property type="component" value="Chromosome"/>
</dbReference>
<organism evidence="1 2">
    <name type="scientific">Rhodopirellula baltica (strain DSM 10527 / NCIMB 13988 / SH1)</name>
    <dbReference type="NCBI Taxonomy" id="243090"/>
    <lineage>
        <taxon>Bacteria</taxon>
        <taxon>Pseudomonadati</taxon>
        <taxon>Planctomycetota</taxon>
        <taxon>Planctomycetia</taxon>
        <taxon>Pirellulales</taxon>
        <taxon>Pirellulaceae</taxon>
        <taxon>Rhodopirellula</taxon>
    </lineage>
</organism>
<reference evidence="1 2" key="1">
    <citation type="journal article" date="2003" name="Proc. Natl. Acad. Sci. U.S.A.">
        <title>Complete genome sequence of the marine planctomycete Pirellula sp. strain 1.</title>
        <authorList>
            <person name="Gloeckner F.O."/>
            <person name="Kube M."/>
            <person name="Bauer M."/>
            <person name="Teeling H."/>
            <person name="Lombardot T."/>
            <person name="Ludwig W."/>
            <person name="Gade D."/>
            <person name="Beck A."/>
            <person name="Borzym K."/>
            <person name="Heitmann K."/>
            <person name="Rabus R."/>
            <person name="Schlesner H."/>
            <person name="Amann R."/>
            <person name="Reinhardt R."/>
        </authorList>
    </citation>
    <scope>NUCLEOTIDE SEQUENCE [LARGE SCALE GENOMIC DNA]</scope>
    <source>
        <strain evidence="2">DSM 10527 / NCIMB 13988 / SH1</strain>
    </source>
</reference>
<name>Q7UXB5_RHOBA</name>
<dbReference type="InParanoid" id="Q7UXB5"/>
<dbReference type="AlphaFoldDB" id="Q7UXB5"/>